<feature type="transmembrane region" description="Helical" evidence="8">
    <location>
        <begin position="552"/>
        <end position="574"/>
    </location>
</feature>
<evidence type="ECO:0000256" key="7">
    <source>
        <dbReference type="SAM" id="MobiDB-lite"/>
    </source>
</evidence>
<evidence type="ECO:0000256" key="5">
    <source>
        <dbReference type="ARBA" id="ARBA00022989"/>
    </source>
</evidence>
<dbReference type="InParanoid" id="A0CU49"/>
<dbReference type="InterPro" id="IPR036259">
    <property type="entry name" value="MFS_trans_sf"/>
</dbReference>
<dbReference type="STRING" id="5888.A0CU49"/>
<evidence type="ECO:0000256" key="4">
    <source>
        <dbReference type="ARBA" id="ARBA00022692"/>
    </source>
</evidence>
<feature type="compositionally biased region" description="Low complexity" evidence="7">
    <location>
        <begin position="1010"/>
        <end position="1021"/>
    </location>
</feature>
<dbReference type="CDD" id="cd17484">
    <property type="entry name" value="MFS_FBT"/>
    <property type="match status" value="1"/>
</dbReference>
<name>A0CU49_PARTE</name>
<feature type="transmembrane region" description="Helical" evidence="8">
    <location>
        <begin position="816"/>
        <end position="833"/>
    </location>
</feature>
<feature type="transmembrane region" description="Helical" evidence="8">
    <location>
        <begin position="652"/>
        <end position="676"/>
    </location>
</feature>
<dbReference type="PANTHER" id="PTHR31585:SF0">
    <property type="entry name" value="FOLATE-BIOPTERIN TRANSPORTER 1, CHLOROPLASTIC"/>
    <property type="match status" value="1"/>
</dbReference>
<sequence>MFTSESVQEHILYDKIYQYLWVKSETSSPPSVLIPDTVILIRSMPIYWYFTDKETGEVKKKLRKNVTKENIKETWLNQVGRSGVVGYLLHFIENLDLNYPPEKLKISGKIQIVYFDEKGFENFMNSNLELPFGILQRYVEAADDRNSQIQAFWSKSVTLFTKRMTKKSYMNKSMNIYERLCTFEGPEYLSEATQVKDFQSQRISEQIYKMINHLDAISFGKLNINQGTFYFKVDKQDKCWFLFCGSLKFEDDKHYKNYPKDLYTQSQISIPKSVDGIMSVYSQRPLQLNKESKCIKCGNIDKENNFMDIPYHYILDSDIESLPADQWPTEIQKEAKKVKVAGANAGTQALLNTITQVPLVFQKIHEKLNYTNFDQFKQSDGFLHKTLQVCLDCYIVLVAHQEKVQKNCVINKVRQNVRIRKASEGFTNAKRLKEYLRQGQKEQGIKGGQVKTIESNISKQAQKVRPIQQYINMRLQSLSPQLKYSIEIPSTADYLSFKTKSSNYDISSSKNEFLRLMFFYVFIRFIIRNYFDIIQKGLMIVKLFSHFQQLYGSFNPSYFIIAVVAFSQGVQHLADLSINFMLKDDFGLSPAMMGLYLSYTTIPWIVKPFWGLITDSKPLFGYRRKSYIILFSSIDALGWVALYKYGTNSLHSALLILFLIQLSTCFVNVVGEAILVEVAAKQEQKQANLQHGASKNVSIFFGVRAFGTLISAFFSGALLHIFTKQEIFLMTSAFPAALMVISFFYTEEKVNLRALSQDDRRNNTMQCIKDFWIFFKNPLIYKPVALIFCFMMAPSSSTIMFFFYTSVLGFEPSFLGQLKFVYAFSTILGVLLYNNYLKDVPFKRIFITTTILYYFCYQSMIILVTRKNVEWRINDRFFCLGDSIMLQLVGELNIMPILVLACRMCPKNIEATMYAMLMSTINFGSTLGSQFGAIFLIALGVNQNDYSRLWLFIMITGVFILLPLPWVGVVKEDQIQKSMDKQKLAKKQQQNDFESLSVSSSNLRQEDDQQQLLSQNQQMND</sequence>
<dbReference type="InterPro" id="IPR039309">
    <property type="entry name" value="BT1"/>
</dbReference>
<feature type="region of interest" description="Disordered" evidence="7">
    <location>
        <begin position="987"/>
        <end position="1021"/>
    </location>
</feature>
<keyword evidence="3" id="KW-0813">Transport</keyword>
<feature type="transmembrane region" description="Helical" evidence="8">
    <location>
        <begin position="884"/>
        <end position="902"/>
    </location>
</feature>
<organism evidence="9 10">
    <name type="scientific">Paramecium tetraurelia</name>
    <dbReference type="NCBI Taxonomy" id="5888"/>
    <lineage>
        <taxon>Eukaryota</taxon>
        <taxon>Sar</taxon>
        <taxon>Alveolata</taxon>
        <taxon>Ciliophora</taxon>
        <taxon>Intramacronucleata</taxon>
        <taxon>Oligohymenophorea</taxon>
        <taxon>Peniculida</taxon>
        <taxon>Parameciidae</taxon>
        <taxon>Paramecium</taxon>
    </lineage>
</organism>
<comment type="subcellular location">
    <subcellularLocation>
        <location evidence="1">Membrane</location>
        <topology evidence="1">Multi-pass membrane protein</topology>
    </subcellularLocation>
</comment>
<feature type="transmembrane region" description="Helical" evidence="8">
    <location>
        <begin position="697"/>
        <end position="721"/>
    </location>
</feature>
<feature type="transmembrane region" description="Helical" evidence="8">
    <location>
        <begin position="914"/>
        <end position="937"/>
    </location>
</feature>
<evidence type="ECO:0000313" key="10">
    <source>
        <dbReference type="Proteomes" id="UP000000600"/>
    </source>
</evidence>
<dbReference type="OrthoDB" id="754047at2759"/>
<dbReference type="eggNOG" id="ENOG502QPYM">
    <property type="taxonomic scope" value="Eukaryota"/>
</dbReference>
<evidence type="ECO:0000256" key="8">
    <source>
        <dbReference type="SAM" id="Phobius"/>
    </source>
</evidence>
<dbReference type="KEGG" id="ptm:GSPATT00010515001"/>
<feature type="transmembrane region" description="Helical" evidence="8">
    <location>
        <begin position="784"/>
        <end position="804"/>
    </location>
</feature>
<dbReference type="AlphaFoldDB" id="A0CU49"/>
<feature type="transmembrane region" description="Helical" evidence="8">
    <location>
        <begin position="845"/>
        <end position="864"/>
    </location>
</feature>
<dbReference type="GO" id="GO:0098838">
    <property type="term" value="P:folate transmembrane transport"/>
    <property type="evidence" value="ECO:0000318"/>
    <property type="project" value="GO_Central"/>
</dbReference>
<dbReference type="EMBL" id="CT868185">
    <property type="protein sequence ID" value="CAK74316.1"/>
    <property type="molecule type" value="Genomic_DNA"/>
</dbReference>
<keyword evidence="6 8" id="KW-0472">Membrane</keyword>
<keyword evidence="10" id="KW-1185">Reference proteome</keyword>
<proteinExistence type="inferred from homology"/>
<dbReference type="Gene3D" id="1.20.1250.20">
    <property type="entry name" value="MFS general substrate transporter like domains"/>
    <property type="match status" value="1"/>
</dbReference>
<keyword evidence="4 8" id="KW-0812">Transmembrane</keyword>
<protein>
    <submittedName>
        <fullName evidence="9">Uncharacterized protein</fullName>
    </submittedName>
</protein>
<feature type="transmembrane region" description="Helical" evidence="8">
    <location>
        <begin position="727"/>
        <end position="746"/>
    </location>
</feature>
<dbReference type="HOGENOM" id="CLU_296041_0_0_1"/>
<dbReference type="NCBIfam" id="TIGR00788">
    <property type="entry name" value="fbt"/>
    <property type="match status" value="1"/>
</dbReference>
<comment type="similarity">
    <text evidence="2">Belongs to the major facilitator superfamily. Folate-biopterin transporter (TC 2.A.71) family.</text>
</comment>
<dbReference type="SUPFAM" id="SSF103473">
    <property type="entry name" value="MFS general substrate transporter"/>
    <property type="match status" value="1"/>
</dbReference>
<dbReference type="RefSeq" id="XP_001441713.1">
    <property type="nucleotide sequence ID" value="XM_001441676.1"/>
</dbReference>
<keyword evidence="5 8" id="KW-1133">Transmembrane helix</keyword>
<dbReference type="GeneID" id="5027498"/>
<evidence type="ECO:0000256" key="6">
    <source>
        <dbReference type="ARBA" id="ARBA00023136"/>
    </source>
</evidence>
<feature type="transmembrane region" description="Helical" evidence="8">
    <location>
        <begin position="513"/>
        <end position="531"/>
    </location>
</feature>
<dbReference type="GO" id="GO:0016020">
    <property type="term" value="C:membrane"/>
    <property type="evidence" value="ECO:0007669"/>
    <property type="project" value="UniProtKB-SubCell"/>
</dbReference>
<dbReference type="Pfam" id="PF03092">
    <property type="entry name" value="BT1"/>
    <property type="match status" value="1"/>
</dbReference>
<dbReference type="PANTHER" id="PTHR31585">
    <property type="entry name" value="FOLATE-BIOPTERIN TRANSPORTER 1, CHLOROPLASTIC"/>
    <property type="match status" value="1"/>
</dbReference>
<feature type="transmembrane region" description="Helical" evidence="8">
    <location>
        <begin position="949"/>
        <end position="969"/>
    </location>
</feature>
<gene>
    <name evidence="9" type="ORF">GSPATT00010515001</name>
</gene>
<feature type="transmembrane region" description="Helical" evidence="8">
    <location>
        <begin position="627"/>
        <end position="646"/>
    </location>
</feature>
<dbReference type="GO" id="GO:0008517">
    <property type="term" value="F:folic acid transmembrane transporter activity"/>
    <property type="evidence" value="ECO:0000318"/>
    <property type="project" value="GO_Central"/>
</dbReference>
<feature type="compositionally biased region" description="Polar residues" evidence="7">
    <location>
        <begin position="987"/>
        <end position="1001"/>
    </location>
</feature>
<dbReference type="Proteomes" id="UP000000600">
    <property type="component" value="Unassembled WGS sequence"/>
</dbReference>
<evidence type="ECO:0000313" key="9">
    <source>
        <dbReference type="EMBL" id="CAK74316.1"/>
    </source>
</evidence>
<accession>A0CU49</accession>
<evidence type="ECO:0000256" key="3">
    <source>
        <dbReference type="ARBA" id="ARBA00022448"/>
    </source>
</evidence>
<feature type="transmembrane region" description="Helical" evidence="8">
    <location>
        <begin position="586"/>
        <end position="606"/>
    </location>
</feature>
<evidence type="ECO:0000256" key="1">
    <source>
        <dbReference type="ARBA" id="ARBA00004141"/>
    </source>
</evidence>
<reference evidence="9 10" key="1">
    <citation type="journal article" date="2006" name="Nature">
        <title>Global trends of whole-genome duplications revealed by the ciliate Paramecium tetraurelia.</title>
        <authorList>
            <consortium name="Genoscope"/>
            <person name="Aury J.-M."/>
            <person name="Jaillon O."/>
            <person name="Duret L."/>
            <person name="Noel B."/>
            <person name="Jubin C."/>
            <person name="Porcel B.M."/>
            <person name="Segurens B."/>
            <person name="Daubin V."/>
            <person name="Anthouard V."/>
            <person name="Aiach N."/>
            <person name="Arnaiz O."/>
            <person name="Billaut A."/>
            <person name="Beisson J."/>
            <person name="Blanc I."/>
            <person name="Bouhouche K."/>
            <person name="Camara F."/>
            <person name="Duharcourt S."/>
            <person name="Guigo R."/>
            <person name="Gogendeau D."/>
            <person name="Katinka M."/>
            <person name="Keller A.-M."/>
            <person name="Kissmehl R."/>
            <person name="Klotz C."/>
            <person name="Koll F."/>
            <person name="Le Moue A."/>
            <person name="Lepere C."/>
            <person name="Malinsky S."/>
            <person name="Nowacki M."/>
            <person name="Nowak J.K."/>
            <person name="Plattner H."/>
            <person name="Poulain J."/>
            <person name="Ruiz F."/>
            <person name="Serrano V."/>
            <person name="Zagulski M."/>
            <person name="Dessen P."/>
            <person name="Betermier M."/>
            <person name="Weissenbach J."/>
            <person name="Scarpelli C."/>
            <person name="Schachter V."/>
            <person name="Sperling L."/>
            <person name="Meyer E."/>
            <person name="Cohen J."/>
            <person name="Wincker P."/>
        </authorList>
    </citation>
    <scope>NUCLEOTIDE SEQUENCE [LARGE SCALE GENOMIC DNA]</scope>
    <source>
        <strain evidence="9 10">Stock d4-2</strain>
    </source>
</reference>
<evidence type="ECO:0000256" key="2">
    <source>
        <dbReference type="ARBA" id="ARBA00007015"/>
    </source>
</evidence>
<dbReference type="InterPro" id="IPR004324">
    <property type="entry name" value="FBT"/>
</dbReference>